<accession>A0A4P7IHR1</accession>
<dbReference type="RefSeq" id="WP_135267708.1">
    <property type="nucleotide sequence ID" value="NZ_CP038436.1"/>
</dbReference>
<keyword evidence="3" id="KW-1185">Reference proteome</keyword>
<reference evidence="2 3" key="1">
    <citation type="submission" date="2019-03" db="EMBL/GenBank/DDBJ databases">
        <title>Three New Species of Nocardioides, Nocardioides euryhalodurans sp. nov., Nocardioides seonyuensis sp. nov. and Nocardioides eburneoflavus sp. nov. Iolated from Soil.</title>
        <authorList>
            <person name="Roh S.G."/>
            <person name="Lee C."/>
            <person name="Kim M.-K."/>
            <person name="Kim S.B."/>
        </authorList>
    </citation>
    <scope>NUCLEOTIDE SEQUENCE [LARGE SCALE GENOMIC DNA]</scope>
    <source>
        <strain evidence="2 3">MMS17-SY207-3</strain>
    </source>
</reference>
<gene>
    <name evidence="2" type="ORF">EXE58_09795</name>
</gene>
<dbReference type="SUPFAM" id="SSF52833">
    <property type="entry name" value="Thioredoxin-like"/>
    <property type="match status" value="1"/>
</dbReference>
<dbReference type="InterPro" id="IPR009737">
    <property type="entry name" value="Aim32/Apd1-like"/>
</dbReference>
<dbReference type="KEGG" id="nsn:EXE58_09795"/>
<dbReference type="OrthoDB" id="3399139at2"/>
<dbReference type="CDD" id="cd03062">
    <property type="entry name" value="TRX_Fd_Sucrase"/>
    <property type="match status" value="1"/>
</dbReference>
<dbReference type="Pfam" id="PF06999">
    <property type="entry name" value="Suc_Fer-like"/>
    <property type="match status" value="1"/>
</dbReference>
<name>A0A4P7IHR1_9ACTN</name>
<evidence type="ECO:0000313" key="2">
    <source>
        <dbReference type="EMBL" id="QBX55717.1"/>
    </source>
</evidence>
<proteinExistence type="predicted"/>
<feature type="region of interest" description="Disordered" evidence="1">
    <location>
        <begin position="227"/>
        <end position="255"/>
    </location>
</feature>
<dbReference type="EMBL" id="CP038436">
    <property type="protein sequence ID" value="QBX55717.1"/>
    <property type="molecule type" value="Genomic_DNA"/>
</dbReference>
<sequence>MPDFRCSAASAEDDEPLAGTALTDTDLLLVEAPGPWGHDAVRENRLAAPVREHLAALDGVKVLLLRRPGGSSGPGTRVFRSRREGVGFAVTTTVLPDPLDLVDLDLTTLRPYDDPLWLVCTNGRRDRCCAEIGRPIAEVLSRRWPEGTWETTHLGGHRFSGTLLALPSGFTLGRLDANNVGEVCDALERGEVPVEHCRGRAGLPGTAQVKELHVLAGGSPDVEVVAHPGPLRRQSCGSPQEKATTRYEIRSASSD</sequence>
<evidence type="ECO:0000313" key="3">
    <source>
        <dbReference type="Proteomes" id="UP000294853"/>
    </source>
</evidence>
<dbReference type="AlphaFoldDB" id="A0A4P7IHR1"/>
<protein>
    <submittedName>
        <fullName evidence="2">Sucrase ferredoxin</fullName>
    </submittedName>
</protein>
<organism evidence="2 3">
    <name type="scientific">Nocardioides seonyuensis</name>
    <dbReference type="NCBI Taxonomy" id="2518371"/>
    <lineage>
        <taxon>Bacteria</taxon>
        <taxon>Bacillati</taxon>
        <taxon>Actinomycetota</taxon>
        <taxon>Actinomycetes</taxon>
        <taxon>Propionibacteriales</taxon>
        <taxon>Nocardioidaceae</taxon>
        <taxon>Nocardioides</taxon>
    </lineage>
</organism>
<dbReference type="InterPro" id="IPR036249">
    <property type="entry name" value="Thioredoxin-like_sf"/>
</dbReference>
<dbReference type="Proteomes" id="UP000294853">
    <property type="component" value="Chromosome"/>
</dbReference>
<evidence type="ECO:0000256" key="1">
    <source>
        <dbReference type="SAM" id="MobiDB-lite"/>
    </source>
</evidence>